<feature type="signal peptide" evidence="1">
    <location>
        <begin position="1"/>
        <end position="22"/>
    </location>
</feature>
<dbReference type="Proteomes" id="UP000271241">
    <property type="component" value="Unassembled WGS sequence"/>
</dbReference>
<reference evidence="3" key="1">
    <citation type="journal article" date="2018" name="Nat. Microbiol.">
        <title>Leveraging single-cell genomics to expand the fungal tree of life.</title>
        <authorList>
            <person name="Ahrendt S.R."/>
            <person name="Quandt C.A."/>
            <person name="Ciobanu D."/>
            <person name="Clum A."/>
            <person name="Salamov A."/>
            <person name="Andreopoulos B."/>
            <person name="Cheng J.F."/>
            <person name="Woyke T."/>
            <person name="Pelin A."/>
            <person name="Henrissat B."/>
            <person name="Reynolds N.K."/>
            <person name="Benny G.L."/>
            <person name="Smith M.E."/>
            <person name="James T.Y."/>
            <person name="Grigoriev I.V."/>
        </authorList>
    </citation>
    <scope>NUCLEOTIDE SEQUENCE [LARGE SCALE GENOMIC DNA]</scope>
    <source>
        <strain evidence="3">RSA 1356</strain>
    </source>
</reference>
<gene>
    <name evidence="2" type="ORF">THASP1DRAFT_28122</name>
</gene>
<dbReference type="EMBL" id="KZ992471">
    <property type="protein sequence ID" value="RKP10077.1"/>
    <property type="molecule type" value="Genomic_DNA"/>
</dbReference>
<evidence type="ECO:0000313" key="2">
    <source>
        <dbReference type="EMBL" id="RKP10077.1"/>
    </source>
</evidence>
<proteinExistence type="predicted"/>
<protein>
    <submittedName>
        <fullName evidence="2">Uncharacterized protein</fullName>
    </submittedName>
</protein>
<evidence type="ECO:0000313" key="3">
    <source>
        <dbReference type="Proteomes" id="UP000271241"/>
    </source>
</evidence>
<evidence type="ECO:0000256" key="1">
    <source>
        <dbReference type="SAM" id="SignalP"/>
    </source>
</evidence>
<feature type="chain" id="PRO_5020471525" evidence="1">
    <location>
        <begin position="23"/>
        <end position="146"/>
    </location>
</feature>
<keyword evidence="3" id="KW-1185">Reference proteome</keyword>
<name>A0A4P9XUZ0_9FUNG</name>
<dbReference type="AlphaFoldDB" id="A0A4P9XUZ0"/>
<organism evidence="2 3">
    <name type="scientific">Thamnocephalis sphaerospora</name>
    <dbReference type="NCBI Taxonomy" id="78915"/>
    <lineage>
        <taxon>Eukaryota</taxon>
        <taxon>Fungi</taxon>
        <taxon>Fungi incertae sedis</taxon>
        <taxon>Zoopagomycota</taxon>
        <taxon>Zoopagomycotina</taxon>
        <taxon>Zoopagomycetes</taxon>
        <taxon>Zoopagales</taxon>
        <taxon>Sigmoideomycetaceae</taxon>
        <taxon>Thamnocephalis</taxon>
    </lineage>
</organism>
<accession>A0A4P9XUZ0</accession>
<sequence>MRNYIQLALAFCALAQPLLTLATPMPQEDAAAATHPPLDVYLKATESALKDELKESSYVSLTLDTPTSSGEKTVLEIVERVTMSAFVDLIPLYRSGEDGEEYIVDLYRVNDGKDIEISVEHKGKPRTCILKESSEEGVRSCAIKAA</sequence>
<keyword evidence="1" id="KW-0732">Signal</keyword>